<protein>
    <submittedName>
        <fullName evidence="1">4813_t:CDS:1</fullName>
    </submittedName>
</protein>
<name>A0ACA9LMW1_9GLOM</name>
<evidence type="ECO:0000313" key="2">
    <source>
        <dbReference type="Proteomes" id="UP000789860"/>
    </source>
</evidence>
<dbReference type="EMBL" id="CAJVPM010006917">
    <property type="protein sequence ID" value="CAG8539870.1"/>
    <property type="molecule type" value="Genomic_DNA"/>
</dbReference>
<accession>A0ACA9LMW1</accession>
<sequence>MSEVNQRFITVQNRPRAKISLHDPLPLASRLRYAVRNFPPEVLPLVVVVTASLGGATFAMFHKLWTDPQLR</sequence>
<reference evidence="1" key="1">
    <citation type="submission" date="2021-06" db="EMBL/GenBank/DDBJ databases">
        <authorList>
            <person name="Kallberg Y."/>
            <person name="Tangrot J."/>
            <person name="Rosling A."/>
        </authorList>
    </citation>
    <scope>NUCLEOTIDE SEQUENCE</scope>
    <source>
        <strain evidence="1">AU212A</strain>
    </source>
</reference>
<proteinExistence type="predicted"/>
<organism evidence="1 2">
    <name type="scientific">Scutellospora calospora</name>
    <dbReference type="NCBI Taxonomy" id="85575"/>
    <lineage>
        <taxon>Eukaryota</taxon>
        <taxon>Fungi</taxon>
        <taxon>Fungi incertae sedis</taxon>
        <taxon>Mucoromycota</taxon>
        <taxon>Glomeromycotina</taxon>
        <taxon>Glomeromycetes</taxon>
        <taxon>Diversisporales</taxon>
        <taxon>Gigasporaceae</taxon>
        <taxon>Scutellospora</taxon>
    </lineage>
</organism>
<keyword evidence="2" id="KW-1185">Reference proteome</keyword>
<dbReference type="Proteomes" id="UP000789860">
    <property type="component" value="Unassembled WGS sequence"/>
</dbReference>
<evidence type="ECO:0000313" key="1">
    <source>
        <dbReference type="EMBL" id="CAG8539870.1"/>
    </source>
</evidence>
<comment type="caution">
    <text evidence="1">The sequence shown here is derived from an EMBL/GenBank/DDBJ whole genome shotgun (WGS) entry which is preliminary data.</text>
</comment>
<feature type="non-terminal residue" evidence="1">
    <location>
        <position position="71"/>
    </location>
</feature>
<gene>
    <name evidence="1" type="ORF">SCALOS_LOCUS4800</name>
</gene>